<accession>K5BCL9</accession>
<dbReference type="SUPFAM" id="SSF52096">
    <property type="entry name" value="ClpP/crotonase"/>
    <property type="match status" value="1"/>
</dbReference>
<dbReference type="CDD" id="cd06558">
    <property type="entry name" value="crotonase-like"/>
    <property type="match status" value="1"/>
</dbReference>
<name>K5BCL9_MYCHD</name>
<dbReference type="Gene3D" id="3.90.226.10">
    <property type="entry name" value="2-enoyl-CoA Hydratase, Chain A, domain 1"/>
    <property type="match status" value="1"/>
</dbReference>
<comment type="similarity">
    <text evidence="1">Belongs to the enoyl-CoA hydratase/isomerase family.</text>
</comment>
<evidence type="ECO:0000313" key="3">
    <source>
        <dbReference type="Proteomes" id="UP000006265"/>
    </source>
</evidence>
<dbReference type="EMBL" id="AMRA01000123">
    <property type="protein sequence ID" value="EKF21667.1"/>
    <property type="molecule type" value="Genomic_DNA"/>
</dbReference>
<organism evidence="2 3">
    <name type="scientific">Mycolicibacterium hassiacum (strain DSM 44199 / CIP 105218 / JCM 12690 / 3849)</name>
    <name type="common">Mycobacterium hassiacum</name>
    <dbReference type="NCBI Taxonomy" id="1122247"/>
    <lineage>
        <taxon>Bacteria</taxon>
        <taxon>Bacillati</taxon>
        <taxon>Actinomycetota</taxon>
        <taxon>Actinomycetes</taxon>
        <taxon>Mycobacteriales</taxon>
        <taxon>Mycobacteriaceae</taxon>
        <taxon>Mycolicibacterium</taxon>
    </lineage>
</organism>
<dbReference type="PANTHER" id="PTHR43802:SF1">
    <property type="entry name" value="IP11341P-RELATED"/>
    <property type="match status" value="1"/>
</dbReference>
<proteinExistence type="inferred from homology"/>
<keyword evidence="2" id="KW-0413">Isomerase</keyword>
<keyword evidence="3" id="KW-1185">Reference proteome</keyword>
<dbReference type="Pfam" id="PF00378">
    <property type="entry name" value="ECH_1"/>
    <property type="match status" value="1"/>
</dbReference>
<dbReference type="GO" id="GO:0016853">
    <property type="term" value="F:isomerase activity"/>
    <property type="evidence" value="ECO:0007669"/>
    <property type="project" value="UniProtKB-KW"/>
</dbReference>
<evidence type="ECO:0000256" key="1">
    <source>
        <dbReference type="ARBA" id="ARBA00005254"/>
    </source>
</evidence>
<dbReference type="eggNOG" id="COG1024">
    <property type="taxonomic scope" value="Bacteria"/>
</dbReference>
<gene>
    <name evidence="2" type="ORF">C731_4406</name>
</gene>
<dbReference type="InterPro" id="IPR029045">
    <property type="entry name" value="ClpP/crotonase-like_dom_sf"/>
</dbReference>
<sequence>MAKSTSHLGVVRFEREGPIARIVLDWPERANAQSPEMVRQVDFCLDEARRDYSVKVVIIKGNGKGFCAGHVMAPDAYPEFAESQQAMGSNFQGSKELFLWPTLRFWEFPKQMIAQVHGYAIGGGTYWALLPEITIASEDAYFQMPLVPGLGFAGGETMIEPWVFMNYKRAAEYPYTAQTLTAHQAQQMGLVNKVVPLRELEPTTEAMAEKIARAPLSTLMATKSMLVRAWEQMGMRQHLQLSADPMSVLEHTSDAQALRAELAERRRLPRQQAASGDDTR</sequence>
<dbReference type="InterPro" id="IPR001753">
    <property type="entry name" value="Enoyl-CoA_hydra/iso"/>
</dbReference>
<evidence type="ECO:0000313" key="2">
    <source>
        <dbReference type="EMBL" id="EKF21667.1"/>
    </source>
</evidence>
<dbReference type="PATRIC" id="fig|1122247.3.peg.4225"/>
<reference evidence="2 3" key="1">
    <citation type="journal article" date="2012" name="J. Bacteriol.">
        <title>Genome sequence of Mycobacterium hassiacum DSM 44199, a rare source of heat-stable mycobacterial proteins.</title>
        <authorList>
            <person name="Tiago I."/>
            <person name="Maranha A."/>
            <person name="Mendes V."/>
            <person name="Alarico S."/>
            <person name="Moynihan P.J."/>
            <person name="Clarke A.J."/>
            <person name="Macedo-Ribeiro S."/>
            <person name="Pereira P.J."/>
            <person name="Empadinhas N."/>
        </authorList>
    </citation>
    <scope>NUCLEOTIDE SEQUENCE [LARGE SCALE GENOMIC DNA]</scope>
    <source>
        <strain evidence="3">DSM 44199 / CIP 105218 / JCM 12690 / 3849</strain>
    </source>
</reference>
<dbReference type="OrthoDB" id="3206737at2"/>
<dbReference type="STRING" id="1122247.GCA_000379865_00373"/>
<dbReference type="PANTHER" id="PTHR43802">
    <property type="entry name" value="ENOYL-COA HYDRATASE"/>
    <property type="match status" value="1"/>
</dbReference>
<dbReference type="RefSeq" id="WP_005631637.1">
    <property type="nucleotide sequence ID" value="NZ_AMRA01000123.1"/>
</dbReference>
<protein>
    <submittedName>
        <fullName evidence="2">Enoyl-CoA hydratase/isomerase family protein</fullName>
    </submittedName>
</protein>
<dbReference type="AlphaFoldDB" id="K5BCL9"/>
<dbReference type="Proteomes" id="UP000006265">
    <property type="component" value="Unassembled WGS sequence"/>
</dbReference>
<comment type="caution">
    <text evidence="2">The sequence shown here is derived from an EMBL/GenBank/DDBJ whole genome shotgun (WGS) entry which is preliminary data.</text>
</comment>